<evidence type="ECO:0000313" key="1">
    <source>
        <dbReference type="EMBL" id="KAK7389449.1"/>
    </source>
</evidence>
<organism evidence="1 2">
    <name type="scientific">Psophocarpus tetragonolobus</name>
    <name type="common">Winged bean</name>
    <name type="synonym">Dolichos tetragonolobus</name>
    <dbReference type="NCBI Taxonomy" id="3891"/>
    <lineage>
        <taxon>Eukaryota</taxon>
        <taxon>Viridiplantae</taxon>
        <taxon>Streptophyta</taxon>
        <taxon>Embryophyta</taxon>
        <taxon>Tracheophyta</taxon>
        <taxon>Spermatophyta</taxon>
        <taxon>Magnoliopsida</taxon>
        <taxon>eudicotyledons</taxon>
        <taxon>Gunneridae</taxon>
        <taxon>Pentapetalae</taxon>
        <taxon>rosids</taxon>
        <taxon>fabids</taxon>
        <taxon>Fabales</taxon>
        <taxon>Fabaceae</taxon>
        <taxon>Papilionoideae</taxon>
        <taxon>50 kb inversion clade</taxon>
        <taxon>NPAAA clade</taxon>
        <taxon>indigoferoid/millettioid clade</taxon>
        <taxon>Phaseoleae</taxon>
        <taxon>Psophocarpus</taxon>
    </lineage>
</organism>
<keyword evidence="2" id="KW-1185">Reference proteome</keyword>
<gene>
    <name evidence="1" type="ORF">VNO78_24504</name>
</gene>
<sequence>MYLSDNTFMPCAHNGYCLHIDTLFRAKTYISYDRYIWFLSLRMGKVKYVVASSKLPHSFIECARKENAYFTEADQAVRN</sequence>
<comment type="caution">
    <text evidence="1">The sequence shown here is derived from an EMBL/GenBank/DDBJ whole genome shotgun (WGS) entry which is preliminary data.</text>
</comment>
<name>A0AAN9S4H8_PSOTE</name>
<dbReference type="Proteomes" id="UP001386955">
    <property type="component" value="Unassembled WGS sequence"/>
</dbReference>
<dbReference type="AlphaFoldDB" id="A0AAN9S4H8"/>
<protein>
    <submittedName>
        <fullName evidence="1">Uncharacterized protein</fullName>
    </submittedName>
</protein>
<proteinExistence type="predicted"/>
<accession>A0AAN9S4H8</accession>
<dbReference type="EMBL" id="JAYMYS010000006">
    <property type="protein sequence ID" value="KAK7389449.1"/>
    <property type="molecule type" value="Genomic_DNA"/>
</dbReference>
<reference evidence="1 2" key="1">
    <citation type="submission" date="2024-01" db="EMBL/GenBank/DDBJ databases">
        <title>The genomes of 5 underutilized Papilionoideae crops provide insights into root nodulation and disease resistanc.</title>
        <authorList>
            <person name="Jiang F."/>
        </authorList>
    </citation>
    <scope>NUCLEOTIDE SEQUENCE [LARGE SCALE GENOMIC DNA]</scope>
    <source>
        <strain evidence="1">DUOXIRENSHENG_FW03</strain>
        <tissue evidence="1">Leaves</tissue>
    </source>
</reference>
<evidence type="ECO:0000313" key="2">
    <source>
        <dbReference type="Proteomes" id="UP001386955"/>
    </source>
</evidence>